<name>R7Q4Q0_CHOCR</name>
<organism evidence="1 2">
    <name type="scientific">Chondrus crispus</name>
    <name type="common">Carrageen Irish moss</name>
    <name type="synonym">Polymorpha crispa</name>
    <dbReference type="NCBI Taxonomy" id="2769"/>
    <lineage>
        <taxon>Eukaryota</taxon>
        <taxon>Rhodophyta</taxon>
        <taxon>Florideophyceae</taxon>
        <taxon>Rhodymeniophycidae</taxon>
        <taxon>Gigartinales</taxon>
        <taxon>Gigartinaceae</taxon>
        <taxon>Chondrus</taxon>
    </lineage>
</organism>
<dbReference type="Gramene" id="CDF33497">
    <property type="protein sequence ID" value="CDF33497"/>
    <property type="gene ID" value="CHC_T00002282001"/>
</dbReference>
<dbReference type="RefSeq" id="XP_005713300.1">
    <property type="nucleotide sequence ID" value="XM_005713243.1"/>
</dbReference>
<dbReference type="GeneID" id="17321006"/>
<dbReference type="AlphaFoldDB" id="R7Q4Q0"/>
<sequence>MTVLISCARPPSLLVPFLFPKNTSSWLKVPSRAYSPLLQDTRRISAFLAFCANVSKRR</sequence>
<proteinExistence type="predicted"/>
<evidence type="ECO:0000313" key="1">
    <source>
        <dbReference type="EMBL" id="CDF33497.1"/>
    </source>
</evidence>
<keyword evidence="2" id="KW-1185">Reference proteome</keyword>
<dbReference type="Proteomes" id="UP000012073">
    <property type="component" value="Unassembled WGS sequence"/>
</dbReference>
<accession>R7Q4Q0</accession>
<gene>
    <name evidence="1" type="ORF">CHC_T00002282001</name>
</gene>
<evidence type="ECO:0000313" key="2">
    <source>
        <dbReference type="Proteomes" id="UP000012073"/>
    </source>
</evidence>
<reference evidence="2" key="1">
    <citation type="journal article" date="2013" name="Proc. Natl. Acad. Sci. U.S.A.">
        <title>Genome structure and metabolic features in the red seaweed Chondrus crispus shed light on evolution of the Archaeplastida.</title>
        <authorList>
            <person name="Collen J."/>
            <person name="Porcel B."/>
            <person name="Carre W."/>
            <person name="Ball S.G."/>
            <person name="Chaparro C."/>
            <person name="Tonon T."/>
            <person name="Barbeyron T."/>
            <person name="Michel G."/>
            <person name="Noel B."/>
            <person name="Valentin K."/>
            <person name="Elias M."/>
            <person name="Artiguenave F."/>
            <person name="Arun A."/>
            <person name="Aury J.M."/>
            <person name="Barbosa-Neto J.F."/>
            <person name="Bothwell J.H."/>
            <person name="Bouget F.Y."/>
            <person name="Brillet L."/>
            <person name="Cabello-Hurtado F."/>
            <person name="Capella-Gutierrez S."/>
            <person name="Charrier B."/>
            <person name="Cladiere L."/>
            <person name="Cock J.M."/>
            <person name="Coelho S.M."/>
            <person name="Colleoni C."/>
            <person name="Czjzek M."/>
            <person name="Da Silva C."/>
            <person name="Delage L."/>
            <person name="Denoeud F."/>
            <person name="Deschamps P."/>
            <person name="Dittami S.M."/>
            <person name="Gabaldon T."/>
            <person name="Gachon C.M."/>
            <person name="Groisillier A."/>
            <person name="Herve C."/>
            <person name="Jabbari K."/>
            <person name="Katinka M."/>
            <person name="Kloareg B."/>
            <person name="Kowalczyk N."/>
            <person name="Labadie K."/>
            <person name="Leblanc C."/>
            <person name="Lopez P.J."/>
            <person name="McLachlan D.H."/>
            <person name="Meslet-Cladiere L."/>
            <person name="Moustafa A."/>
            <person name="Nehr Z."/>
            <person name="Nyvall Collen P."/>
            <person name="Panaud O."/>
            <person name="Partensky F."/>
            <person name="Poulain J."/>
            <person name="Rensing S.A."/>
            <person name="Rousvoal S."/>
            <person name="Samson G."/>
            <person name="Symeonidi A."/>
            <person name="Weissenbach J."/>
            <person name="Zambounis A."/>
            <person name="Wincker P."/>
            <person name="Boyen C."/>
        </authorList>
    </citation>
    <scope>NUCLEOTIDE SEQUENCE [LARGE SCALE GENOMIC DNA]</scope>
    <source>
        <strain evidence="2">cv. Stackhouse</strain>
    </source>
</reference>
<dbReference type="EMBL" id="HG001647">
    <property type="protein sequence ID" value="CDF33497.1"/>
    <property type="molecule type" value="Genomic_DNA"/>
</dbReference>
<dbReference type="KEGG" id="ccp:CHC_T00002282001"/>
<protein>
    <submittedName>
        <fullName evidence="1">Uncharacterized protein</fullName>
    </submittedName>
</protein>